<dbReference type="GO" id="GO:0015074">
    <property type="term" value="P:DNA integration"/>
    <property type="evidence" value="ECO:0007669"/>
    <property type="project" value="InterPro"/>
</dbReference>
<accession>A0A060R5Q3</accession>
<sequence>MISIRVKHRPSTIPNKEGVIYYQLIHNRVSKLINTSYRLYTNEWDKENSIINIAKAGYHRRAYLHNIENQILRDINNLQRIATQGGDIASVIKDYSRLGKENLLFCFAERIAGELTSQGRTKSSISYKTALRSFSTFRNGNDIALSEIKPPIIKQYEQYLRAKQVCNNSVSFYMRILRAIYNRAVEEGFCEQCFPFKGVYVGIDKTIKRAVEEDVISRLKAADLSDRRRIEFARDMFMFSFYTRGMAFVDIAHLTHANIKDDYIVYQRHKTGQELIIKIEPCLRHIIAKYSDAESKYLLPILTGENPNYESALRLQNIRLKKLSELLGLTPHLTSYVARHSWATLAKRKGVSTQIISECMGHSNEKTTLIYLSSLDRSVIDQANAKLLAEI</sequence>
<dbReference type="InterPro" id="IPR011010">
    <property type="entry name" value="DNA_brk_join_enz"/>
</dbReference>
<dbReference type="AlphaFoldDB" id="A0A060R5Q3"/>
<dbReference type="InterPro" id="IPR025269">
    <property type="entry name" value="SAM-like_dom"/>
</dbReference>
<dbReference type="HOGENOM" id="CLU_033139_0_1_10"/>
<evidence type="ECO:0000256" key="3">
    <source>
        <dbReference type="ARBA" id="ARBA00023172"/>
    </source>
</evidence>
<dbReference type="CDD" id="cd01185">
    <property type="entry name" value="INTN1_C_like"/>
    <property type="match status" value="1"/>
</dbReference>
<dbReference type="KEGG" id="rbc:BN938_0038"/>
<organism evidence="5 6">
    <name type="scientific">Mucinivorans hirudinis</name>
    <dbReference type="NCBI Taxonomy" id="1433126"/>
    <lineage>
        <taxon>Bacteria</taxon>
        <taxon>Pseudomonadati</taxon>
        <taxon>Bacteroidota</taxon>
        <taxon>Bacteroidia</taxon>
        <taxon>Bacteroidales</taxon>
        <taxon>Rikenellaceae</taxon>
        <taxon>Mucinivorans</taxon>
    </lineage>
</organism>
<evidence type="ECO:0000313" key="5">
    <source>
        <dbReference type="EMBL" id="CDN30145.1"/>
    </source>
</evidence>
<name>A0A060R5Q3_9BACT</name>
<feature type="domain" description="Tyr recombinase" evidence="4">
    <location>
        <begin position="205"/>
        <end position="387"/>
    </location>
</feature>
<dbReference type="PATRIC" id="fig|1433126.3.peg.38"/>
<proteinExistence type="inferred from homology"/>
<dbReference type="Gene3D" id="1.10.443.10">
    <property type="entry name" value="Intergrase catalytic core"/>
    <property type="match status" value="1"/>
</dbReference>
<dbReference type="Gene3D" id="1.10.150.130">
    <property type="match status" value="1"/>
</dbReference>
<reference evidence="5 6" key="1">
    <citation type="journal article" date="2015" name="Genome Announc.">
        <title>Complete Genome Sequence of the Novel Leech Symbiont Mucinivorans hirudinis M3T.</title>
        <authorList>
            <person name="Nelson M.C."/>
            <person name="Bomar L."/>
            <person name="Graf J."/>
        </authorList>
    </citation>
    <scope>NUCLEOTIDE SEQUENCE [LARGE SCALE GENOMIC DNA]</scope>
    <source>
        <strain evidence="6">M3</strain>
    </source>
</reference>
<dbReference type="InterPro" id="IPR010998">
    <property type="entry name" value="Integrase_recombinase_N"/>
</dbReference>
<keyword evidence="2" id="KW-0238">DNA-binding</keyword>
<dbReference type="GO" id="GO:0003677">
    <property type="term" value="F:DNA binding"/>
    <property type="evidence" value="ECO:0007669"/>
    <property type="project" value="UniProtKB-KW"/>
</dbReference>
<dbReference type="eggNOG" id="COG4974">
    <property type="taxonomic scope" value="Bacteria"/>
</dbReference>
<dbReference type="Proteomes" id="UP000027616">
    <property type="component" value="Chromosome I"/>
</dbReference>
<keyword evidence="6" id="KW-1185">Reference proteome</keyword>
<gene>
    <name evidence="5" type="ORF">BN938_0038</name>
</gene>
<dbReference type="STRING" id="1433126.BN938_0038"/>
<dbReference type="EMBL" id="HG934468">
    <property type="protein sequence ID" value="CDN30145.1"/>
    <property type="molecule type" value="Genomic_DNA"/>
</dbReference>
<dbReference type="SUPFAM" id="SSF56349">
    <property type="entry name" value="DNA breaking-rejoining enzymes"/>
    <property type="match status" value="1"/>
</dbReference>
<protein>
    <submittedName>
        <fullName evidence="5">Integrase</fullName>
    </submittedName>
</protein>
<comment type="similarity">
    <text evidence="1">Belongs to the 'phage' integrase family.</text>
</comment>
<dbReference type="InterPro" id="IPR050090">
    <property type="entry name" value="Tyrosine_recombinase_XerCD"/>
</dbReference>
<evidence type="ECO:0000256" key="1">
    <source>
        <dbReference type="ARBA" id="ARBA00008857"/>
    </source>
</evidence>
<dbReference type="Pfam" id="PF13102">
    <property type="entry name" value="Phage_int_SAM_5"/>
    <property type="match status" value="1"/>
</dbReference>
<dbReference type="Pfam" id="PF00589">
    <property type="entry name" value="Phage_integrase"/>
    <property type="match status" value="1"/>
</dbReference>
<dbReference type="InterPro" id="IPR013762">
    <property type="entry name" value="Integrase-like_cat_sf"/>
</dbReference>
<dbReference type="OrthoDB" id="1112270at2"/>
<dbReference type="PANTHER" id="PTHR30349:SF64">
    <property type="entry name" value="PROPHAGE INTEGRASE INTD-RELATED"/>
    <property type="match status" value="1"/>
</dbReference>
<dbReference type="GO" id="GO:0006310">
    <property type="term" value="P:DNA recombination"/>
    <property type="evidence" value="ECO:0007669"/>
    <property type="project" value="UniProtKB-KW"/>
</dbReference>
<dbReference type="InterPro" id="IPR002104">
    <property type="entry name" value="Integrase_catalytic"/>
</dbReference>
<dbReference type="PANTHER" id="PTHR30349">
    <property type="entry name" value="PHAGE INTEGRASE-RELATED"/>
    <property type="match status" value="1"/>
</dbReference>
<keyword evidence="3" id="KW-0233">DNA recombination</keyword>
<evidence type="ECO:0000313" key="6">
    <source>
        <dbReference type="Proteomes" id="UP000027616"/>
    </source>
</evidence>
<evidence type="ECO:0000256" key="2">
    <source>
        <dbReference type="ARBA" id="ARBA00023125"/>
    </source>
</evidence>
<evidence type="ECO:0000259" key="4">
    <source>
        <dbReference type="PROSITE" id="PS51898"/>
    </source>
</evidence>
<dbReference type="PROSITE" id="PS51898">
    <property type="entry name" value="TYR_RECOMBINASE"/>
    <property type="match status" value="1"/>
</dbReference>